<proteinExistence type="predicted"/>
<dbReference type="EMBL" id="UOFU01000104">
    <property type="protein sequence ID" value="VAW96666.1"/>
    <property type="molecule type" value="Genomic_DNA"/>
</dbReference>
<reference evidence="1" key="1">
    <citation type="submission" date="2018-06" db="EMBL/GenBank/DDBJ databases">
        <authorList>
            <person name="Zhirakovskaya E."/>
        </authorList>
    </citation>
    <scope>NUCLEOTIDE SEQUENCE</scope>
</reference>
<protein>
    <submittedName>
        <fullName evidence="1">Uncharacterized protein</fullName>
    </submittedName>
</protein>
<organism evidence="1">
    <name type="scientific">hydrothermal vent metagenome</name>
    <dbReference type="NCBI Taxonomy" id="652676"/>
    <lineage>
        <taxon>unclassified sequences</taxon>
        <taxon>metagenomes</taxon>
        <taxon>ecological metagenomes</taxon>
    </lineage>
</organism>
<gene>
    <name evidence="1" type="ORF">MNBD_GAMMA20-2514</name>
</gene>
<name>A0A3B1AV61_9ZZZZ</name>
<evidence type="ECO:0000313" key="1">
    <source>
        <dbReference type="EMBL" id="VAW96666.1"/>
    </source>
</evidence>
<dbReference type="AlphaFoldDB" id="A0A3B1AV61"/>
<dbReference type="PROSITE" id="PS51257">
    <property type="entry name" value="PROKAR_LIPOPROTEIN"/>
    <property type="match status" value="1"/>
</dbReference>
<accession>A0A3B1AV61</accession>
<sequence length="95" mass="10421">MKTLLIFSVVFFLMGCSGKNQPVDSSNSGKLKEALIIGSAESPDPVLQRVRVLEREGVVKDVVVLESFPVQIHLKASQSIIDELTNISRVKGNLR</sequence>